<proteinExistence type="predicted"/>
<reference evidence="1" key="1">
    <citation type="submission" date="2022-07" db="EMBL/GenBank/DDBJ databases">
        <title>Genome Sequence of Phlebia brevispora.</title>
        <authorList>
            <person name="Buettner E."/>
        </authorList>
    </citation>
    <scope>NUCLEOTIDE SEQUENCE</scope>
    <source>
        <strain evidence="1">MPL23</strain>
    </source>
</reference>
<protein>
    <submittedName>
        <fullName evidence="1">Uncharacterized protein</fullName>
    </submittedName>
</protein>
<name>A0ACC1S049_9APHY</name>
<evidence type="ECO:0000313" key="1">
    <source>
        <dbReference type="EMBL" id="KAJ3528991.1"/>
    </source>
</evidence>
<gene>
    <name evidence="1" type="ORF">NM688_g7918</name>
</gene>
<comment type="caution">
    <text evidence="1">The sequence shown here is derived from an EMBL/GenBank/DDBJ whole genome shotgun (WGS) entry which is preliminary data.</text>
</comment>
<evidence type="ECO:0000313" key="2">
    <source>
        <dbReference type="Proteomes" id="UP001148662"/>
    </source>
</evidence>
<sequence>MGDHVDTRNELLERRAQLLQQKTDRDVELKRTHEELRAQYKRTLADMRDAYDSDICSLDHRISELSVHLNRSTLVARLPVELLRQIFIHFTVDFWKDNLYIGTRRAGPWYSRMAIAHVCHDWREVAMGIPYLWTWIRSHDCHPSYWRAADFAISHSGSLPLIVVFECGTRQCFTRILGELPRIFSLHLMVSDGTCDYLEALSSENLEAPMLEELSLDLQLNHRLVIPKLSTMELPRLRSLSVKGASVRHLPNLVRTTLTSLTVHKLKYRDLTSLLDVLSSVPALQDLDVRLLWEHLHETAPDFAPAKVAALPSLSTLHVVDGNAGTGIISLLTGITFPSSCKPNLHAFGIECSRGHATLLMQTLDVKSSTNARGRLSSTSRPHTVALSEYGDSNHPQSLQLYLGVWDDRPSVDILLHRSQWSRSPGTSFSLRASPNIMLLDILPNIDLSGVSCIYIHAYLEKTHWHKLSQAAPLLDTLYIGRNQPATSLDAFQDAMAFAESLSDDEGHGRAEMYFPALRTLVLQLVRRTSSRKPSYKATDVDTLTTVIISSLTARQSKCGKRLHSLNLKGAQKFEDVHLQRIADARIADVLQLDGVEYQCDRTALVHTVS</sequence>
<accession>A0ACC1S049</accession>
<keyword evidence="2" id="KW-1185">Reference proteome</keyword>
<dbReference type="EMBL" id="JANHOG010001977">
    <property type="protein sequence ID" value="KAJ3528991.1"/>
    <property type="molecule type" value="Genomic_DNA"/>
</dbReference>
<organism evidence="1 2">
    <name type="scientific">Phlebia brevispora</name>
    <dbReference type="NCBI Taxonomy" id="194682"/>
    <lineage>
        <taxon>Eukaryota</taxon>
        <taxon>Fungi</taxon>
        <taxon>Dikarya</taxon>
        <taxon>Basidiomycota</taxon>
        <taxon>Agaricomycotina</taxon>
        <taxon>Agaricomycetes</taxon>
        <taxon>Polyporales</taxon>
        <taxon>Meruliaceae</taxon>
        <taxon>Phlebia</taxon>
    </lineage>
</organism>
<dbReference type="Proteomes" id="UP001148662">
    <property type="component" value="Unassembled WGS sequence"/>
</dbReference>